<dbReference type="GO" id="GO:0016491">
    <property type="term" value="F:oxidoreductase activity"/>
    <property type="evidence" value="ECO:0007669"/>
    <property type="project" value="InterPro"/>
</dbReference>
<dbReference type="InterPro" id="IPR013766">
    <property type="entry name" value="Thioredoxin_domain"/>
</dbReference>
<dbReference type="PANTHER" id="PTHR42852:SF6">
    <property type="entry name" value="THIOL:DISULFIDE INTERCHANGE PROTEIN DSBE"/>
    <property type="match status" value="1"/>
</dbReference>
<feature type="chain" id="PRO_5006184463" evidence="6">
    <location>
        <begin position="41"/>
        <end position="216"/>
    </location>
</feature>
<dbReference type="GO" id="GO:0016209">
    <property type="term" value="F:antioxidant activity"/>
    <property type="evidence" value="ECO:0007669"/>
    <property type="project" value="InterPro"/>
</dbReference>
<evidence type="ECO:0000256" key="2">
    <source>
        <dbReference type="ARBA" id="ARBA00022748"/>
    </source>
</evidence>
<sequence>MPQSRFMARGTARITGRITGRRAALAASIALALTAAGCSADQTAGQNAVSQGEGSFSFYSPGGATEIFYEQAERQPVQDFSGDSLMEEGTQISLSDFEGKVVVLNSWGQWCAPCRSEVDDLEETQEAIEPLDATILGINVRDYNRQIAQDFVKDNGVTYPSLYDPPFRTAAALGGVPASVVPTTIVLDREHRPAAVFLRAITAGELIDVVKQIAQE</sequence>
<evidence type="ECO:0000256" key="4">
    <source>
        <dbReference type="ARBA" id="ARBA00023157"/>
    </source>
</evidence>
<dbReference type="Gene3D" id="3.40.30.10">
    <property type="entry name" value="Glutaredoxin"/>
    <property type="match status" value="1"/>
</dbReference>
<dbReference type="GO" id="GO:0030313">
    <property type="term" value="C:cell envelope"/>
    <property type="evidence" value="ECO:0007669"/>
    <property type="project" value="UniProtKB-SubCell"/>
</dbReference>
<organism evidence="8 9">
    <name type="scientific">Corynebacterium lowii</name>
    <dbReference type="NCBI Taxonomy" id="1544413"/>
    <lineage>
        <taxon>Bacteria</taxon>
        <taxon>Bacillati</taxon>
        <taxon>Actinomycetota</taxon>
        <taxon>Actinomycetes</taxon>
        <taxon>Mycobacteriales</taxon>
        <taxon>Corynebacteriaceae</taxon>
        <taxon>Corynebacterium</taxon>
    </lineage>
</organism>
<dbReference type="STRING" id="1544413.Clow_00381"/>
<evidence type="ECO:0000256" key="3">
    <source>
        <dbReference type="ARBA" id="ARBA00022968"/>
    </source>
</evidence>
<gene>
    <name evidence="8" type="primary">resA_2</name>
    <name evidence="8" type="ORF">Clow_00381</name>
</gene>
<dbReference type="PROSITE" id="PS51352">
    <property type="entry name" value="THIOREDOXIN_2"/>
    <property type="match status" value="1"/>
</dbReference>
<name>A0A0Q0U5M8_9CORY</name>
<dbReference type="Pfam" id="PF00578">
    <property type="entry name" value="AhpC-TSA"/>
    <property type="match status" value="1"/>
</dbReference>
<reference evidence="8 9" key="1">
    <citation type="submission" date="2015-10" db="EMBL/GenBank/DDBJ databases">
        <title>Corynebacteirum lowii and Corynebacterium oculi species nova, derived from human clinical disease and and emended description of Corynebacterium mastiditis.</title>
        <authorList>
            <person name="Bernard K."/>
            <person name="Pacheco A.L."/>
            <person name="Mcdougall C."/>
            <person name="Burtx T."/>
            <person name="Weibe D."/>
            <person name="Tyler S."/>
            <person name="Olson A.B."/>
            <person name="Cnockaert M."/>
            <person name="Eguchi H."/>
            <person name="Kuwahara T."/>
            <person name="Nakayama-Imaohji H."/>
            <person name="Boudewijins M."/>
            <person name="Van Hoecke F."/>
            <person name="Bernier A.-M."/>
            <person name="Vandamme P."/>
        </authorList>
    </citation>
    <scope>NUCLEOTIDE SEQUENCE [LARGE SCALE GENOMIC DNA]</scope>
    <source>
        <strain evidence="8 9">NML 130206</strain>
    </source>
</reference>
<evidence type="ECO:0000313" key="9">
    <source>
        <dbReference type="Proteomes" id="UP000050488"/>
    </source>
</evidence>
<keyword evidence="3" id="KW-0812">Transmembrane</keyword>
<dbReference type="InterPro" id="IPR036249">
    <property type="entry name" value="Thioredoxin-like_sf"/>
</dbReference>
<evidence type="ECO:0000256" key="1">
    <source>
        <dbReference type="ARBA" id="ARBA00004196"/>
    </source>
</evidence>
<comment type="subcellular location">
    <subcellularLocation>
        <location evidence="1">Cell envelope</location>
    </subcellularLocation>
</comment>
<proteinExistence type="predicted"/>
<dbReference type="CDD" id="cd02966">
    <property type="entry name" value="TlpA_like_family"/>
    <property type="match status" value="1"/>
</dbReference>
<protein>
    <submittedName>
        <fullName evidence="8">Thiol-disulfide oxidoreductase ResA</fullName>
    </submittedName>
</protein>
<evidence type="ECO:0000313" key="8">
    <source>
        <dbReference type="EMBL" id="KQB87326.1"/>
    </source>
</evidence>
<dbReference type="RefSeq" id="WP_245625661.1">
    <property type="nucleotide sequence ID" value="NZ_JAUSQY010000001.1"/>
</dbReference>
<keyword evidence="2" id="KW-0201">Cytochrome c-type biogenesis</keyword>
<dbReference type="GO" id="GO:0017004">
    <property type="term" value="P:cytochrome complex assembly"/>
    <property type="evidence" value="ECO:0007669"/>
    <property type="project" value="UniProtKB-KW"/>
</dbReference>
<dbReference type="Proteomes" id="UP000050488">
    <property type="component" value="Unassembled WGS sequence"/>
</dbReference>
<accession>A0A0Q0U5M8</accession>
<feature type="domain" description="Thioredoxin" evidence="7">
    <location>
        <begin position="71"/>
        <end position="215"/>
    </location>
</feature>
<keyword evidence="6" id="KW-0732">Signal</keyword>
<evidence type="ECO:0000256" key="6">
    <source>
        <dbReference type="SAM" id="SignalP"/>
    </source>
</evidence>
<feature type="signal peptide" evidence="6">
    <location>
        <begin position="1"/>
        <end position="40"/>
    </location>
</feature>
<dbReference type="InterPro" id="IPR050553">
    <property type="entry name" value="Thioredoxin_ResA/DsbE_sf"/>
</dbReference>
<dbReference type="InterPro" id="IPR000866">
    <property type="entry name" value="AhpC/TSA"/>
</dbReference>
<keyword evidence="3" id="KW-0735">Signal-anchor</keyword>
<dbReference type="PANTHER" id="PTHR42852">
    <property type="entry name" value="THIOL:DISULFIDE INTERCHANGE PROTEIN DSBE"/>
    <property type="match status" value="1"/>
</dbReference>
<dbReference type="AlphaFoldDB" id="A0A0Q0U5M8"/>
<keyword evidence="4" id="KW-1015">Disulfide bond</keyword>
<dbReference type="EMBL" id="LKEV01000001">
    <property type="protein sequence ID" value="KQB87326.1"/>
    <property type="molecule type" value="Genomic_DNA"/>
</dbReference>
<evidence type="ECO:0000256" key="5">
    <source>
        <dbReference type="ARBA" id="ARBA00023284"/>
    </source>
</evidence>
<dbReference type="SUPFAM" id="SSF52833">
    <property type="entry name" value="Thioredoxin-like"/>
    <property type="match status" value="1"/>
</dbReference>
<dbReference type="PATRIC" id="fig|1544413.3.peg.385"/>
<keyword evidence="9" id="KW-1185">Reference proteome</keyword>
<keyword evidence="5" id="KW-0676">Redox-active center</keyword>
<evidence type="ECO:0000259" key="7">
    <source>
        <dbReference type="PROSITE" id="PS51352"/>
    </source>
</evidence>
<comment type="caution">
    <text evidence="8">The sequence shown here is derived from an EMBL/GenBank/DDBJ whole genome shotgun (WGS) entry which is preliminary data.</text>
</comment>